<keyword evidence="2" id="KW-1185">Reference proteome</keyword>
<proteinExistence type="predicted"/>
<protein>
    <submittedName>
        <fullName evidence="1">Uncharacterized protein</fullName>
    </submittedName>
</protein>
<dbReference type="AlphaFoldDB" id="A0AAN9Q6W7"/>
<evidence type="ECO:0000313" key="1">
    <source>
        <dbReference type="EMBL" id="KAK7320448.1"/>
    </source>
</evidence>
<sequence length="106" mass="11998">MGTFAATVFSNNTSSFSFEIVYFEWIVGWLDGQKMRAKVLPMSSMCALECERTNGVDVAVNQSSIPSLPIRIGIMLYSLREALDLLFEELLENIKAQQWSLDELQL</sequence>
<dbReference type="EMBL" id="JAYMYQ010000007">
    <property type="protein sequence ID" value="KAK7320448.1"/>
    <property type="molecule type" value="Genomic_DNA"/>
</dbReference>
<organism evidence="1 2">
    <name type="scientific">Canavalia gladiata</name>
    <name type="common">Sword bean</name>
    <name type="synonym">Dolichos gladiatus</name>
    <dbReference type="NCBI Taxonomy" id="3824"/>
    <lineage>
        <taxon>Eukaryota</taxon>
        <taxon>Viridiplantae</taxon>
        <taxon>Streptophyta</taxon>
        <taxon>Embryophyta</taxon>
        <taxon>Tracheophyta</taxon>
        <taxon>Spermatophyta</taxon>
        <taxon>Magnoliopsida</taxon>
        <taxon>eudicotyledons</taxon>
        <taxon>Gunneridae</taxon>
        <taxon>Pentapetalae</taxon>
        <taxon>rosids</taxon>
        <taxon>fabids</taxon>
        <taxon>Fabales</taxon>
        <taxon>Fabaceae</taxon>
        <taxon>Papilionoideae</taxon>
        <taxon>50 kb inversion clade</taxon>
        <taxon>NPAAA clade</taxon>
        <taxon>indigoferoid/millettioid clade</taxon>
        <taxon>Phaseoleae</taxon>
        <taxon>Canavalia</taxon>
    </lineage>
</organism>
<comment type="caution">
    <text evidence="1">The sequence shown here is derived from an EMBL/GenBank/DDBJ whole genome shotgun (WGS) entry which is preliminary data.</text>
</comment>
<reference evidence="1 2" key="1">
    <citation type="submission" date="2024-01" db="EMBL/GenBank/DDBJ databases">
        <title>The genomes of 5 underutilized Papilionoideae crops provide insights into root nodulation and disease resistanc.</title>
        <authorList>
            <person name="Jiang F."/>
        </authorList>
    </citation>
    <scope>NUCLEOTIDE SEQUENCE [LARGE SCALE GENOMIC DNA]</scope>
    <source>
        <strain evidence="1">LVBAO_FW01</strain>
        <tissue evidence="1">Leaves</tissue>
    </source>
</reference>
<accession>A0AAN9Q6W7</accession>
<name>A0AAN9Q6W7_CANGL</name>
<evidence type="ECO:0000313" key="2">
    <source>
        <dbReference type="Proteomes" id="UP001367508"/>
    </source>
</evidence>
<gene>
    <name evidence="1" type="ORF">VNO77_29928</name>
</gene>
<dbReference type="Proteomes" id="UP001367508">
    <property type="component" value="Unassembled WGS sequence"/>
</dbReference>